<dbReference type="InterPro" id="IPR005982">
    <property type="entry name" value="Thioredox_Rdtase"/>
</dbReference>
<dbReference type="GO" id="GO:0019430">
    <property type="term" value="P:removal of superoxide radicals"/>
    <property type="evidence" value="ECO:0007669"/>
    <property type="project" value="UniProtKB-UniRule"/>
</dbReference>
<sequence length="307" mass="32845">MKKCEKLIIVGSGPMGLTAAIYAARGGLDPLVITGSEPGGKPAIATDIDDYPGFPDGVKGPELVSLFRKQADRFKTQFLEGKVIDVDFSKKPFEIKTENETLFCQSAILAVGSAPLWLNVPGEQSLIGRGVSVCSTCDGPFFKGKSVAVVGGGDSAMKEAIYLAKLASDVTIIHRRDIFRAQEALREQVKKLTNVKSLMNSEVIEVLGEGKVTGLKIKNNQSGQTSRISLDGLFLAIGWKPDTEFLKGKIELTEDGHIVLKGESETSVPGVFSGGDAADKKYRQIVTACAFGCKAALDAEKFLDNQV</sequence>
<name>A0A1F5MZV6_9BACT</name>
<dbReference type="Gene3D" id="3.50.50.60">
    <property type="entry name" value="FAD/NAD(P)-binding domain"/>
    <property type="match status" value="2"/>
</dbReference>
<evidence type="ECO:0000256" key="1">
    <source>
        <dbReference type="ARBA" id="ARBA00022630"/>
    </source>
</evidence>
<comment type="catalytic activity">
    <reaction evidence="6">
        <text>[thioredoxin]-dithiol + NADP(+) = [thioredoxin]-disulfide + NADPH + H(+)</text>
        <dbReference type="Rhea" id="RHEA:20345"/>
        <dbReference type="Rhea" id="RHEA-COMP:10698"/>
        <dbReference type="Rhea" id="RHEA-COMP:10700"/>
        <dbReference type="ChEBI" id="CHEBI:15378"/>
        <dbReference type="ChEBI" id="CHEBI:29950"/>
        <dbReference type="ChEBI" id="CHEBI:50058"/>
        <dbReference type="ChEBI" id="CHEBI:57783"/>
        <dbReference type="ChEBI" id="CHEBI:58349"/>
        <dbReference type="EC" id="1.8.1.9"/>
    </reaction>
</comment>
<comment type="cofactor">
    <cofactor evidence="7">
        <name>FAD</name>
        <dbReference type="ChEBI" id="CHEBI:57692"/>
    </cofactor>
    <text evidence="7">Binds 1 FAD per subunit.</text>
</comment>
<organism evidence="9 10">
    <name type="scientific">Candidatus Daviesbacteria bacterium RIFOXYD1_FULL_41_10</name>
    <dbReference type="NCBI Taxonomy" id="1797801"/>
    <lineage>
        <taxon>Bacteria</taxon>
        <taxon>Candidatus Daviesiibacteriota</taxon>
    </lineage>
</organism>
<keyword evidence="5 6" id="KW-0676">Redox-active center</keyword>
<dbReference type="PRINTS" id="PR00469">
    <property type="entry name" value="PNDRDTASEII"/>
</dbReference>
<dbReference type="PANTHER" id="PTHR48105">
    <property type="entry name" value="THIOREDOXIN REDUCTASE 1-RELATED-RELATED"/>
    <property type="match status" value="1"/>
</dbReference>
<dbReference type="EMBL" id="MFEC01000029">
    <property type="protein sequence ID" value="OGE70926.1"/>
    <property type="molecule type" value="Genomic_DNA"/>
</dbReference>
<keyword evidence="4" id="KW-1015">Disulfide bond</keyword>
<reference evidence="9 10" key="1">
    <citation type="journal article" date="2016" name="Nat. Commun.">
        <title>Thousands of microbial genomes shed light on interconnected biogeochemical processes in an aquifer system.</title>
        <authorList>
            <person name="Anantharaman K."/>
            <person name="Brown C.T."/>
            <person name="Hug L.A."/>
            <person name="Sharon I."/>
            <person name="Castelle C.J."/>
            <person name="Probst A.J."/>
            <person name="Thomas B.C."/>
            <person name="Singh A."/>
            <person name="Wilkins M.J."/>
            <person name="Karaoz U."/>
            <person name="Brodie E.L."/>
            <person name="Williams K.H."/>
            <person name="Hubbard S.S."/>
            <person name="Banfield J.F."/>
        </authorList>
    </citation>
    <scope>NUCLEOTIDE SEQUENCE [LARGE SCALE GENOMIC DNA]</scope>
</reference>
<protein>
    <recommendedName>
        <fullName evidence="6">Thioredoxin reductase</fullName>
        <ecNumber evidence="6">1.8.1.9</ecNumber>
    </recommendedName>
</protein>
<evidence type="ECO:0000313" key="10">
    <source>
        <dbReference type="Proteomes" id="UP000177135"/>
    </source>
</evidence>
<dbReference type="PRINTS" id="PR00368">
    <property type="entry name" value="FADPNR"/>
</dbReference>
<comment type="subunit">
    <text evidence="6">Homodimer.</text>
</comment>
<dbReference type="SUPFAM" id="SSF51905">
    <property type="entry name" value="FAD/NAD(P)-binding domain"/>
    <property type="match status" value="1"/>
</dbReference>
<comment type="similarity">
    <text evidence="6">Belongs to the class-II pyridine nucleotide-disulfide oxidoreductase family.</text>
</comment>
<dbReference type="NCBIfam" id="TIGR01292">
    <property type="entry name" value="TRX_reduct"/>
    <property type="match status" value="1"/>
</dbReference>
<evidence type="ECO:0000256" key="3">
    <source>
        <dbReference type="ARBA" id="ARBA00023002"/>
    </source>
</evidence>
<dbReference type="InterPro" id="IPR023753">
    <property type="entry name" value="FAD/NAD-binding_dom"/>
</dbReference>
<gene>
    <name evidence="9" type="ORF">A2617_02215</name>
</gene>
<evidence type="ECO:0000259" key="8">
    <source>
        <dbReference type="Pfam" id="PF07992"/>
    </source>
</evidence>
<keyword evidence="1 6" id="KW-0285">Flavoprotein</keyword>
<dbReference type="InterPro" id="IPR036188">
    <property type="entry name" value="FAD/NAD-bd_sf"/>
</dbReference>
<evidence type="ECO:0000256" key="7">
    <source>
        <dbReference type="RuleBase" id="RU003881"/>
    </source>
</evidence>
<dbReference type="PROSITE" id="PS00573">
    <property type="entry name" value="PYRIDINE_REDOX_2"/>
    <property type="match status" value="1"/>
</dbReference>
<dbReference type="InterPro" id="IPR008255">
    <property type="entry name" value="Pyr_nucl-diS_OxRdtase_2_AS"/>
</dbReference>
<dbReference type="Proteomes" id="UP000177135">
    <property type="component" value="Unassembled WGS sequence"/>
</dbReference>
<keyword evidence="3 6" id="KW-0560">Oxidoreductase</keyword>
<evidence type="ECO:0000256" key="4">
    <source>
        <dbReference type="ARBA" id="ARBA00023157"/>
    </source>
</evidence>
<evidence type="ECO:0000256" key="5">
    <source>
        <dbReference type="ARBA" id="ARBA00023284"/>
    </source>
</evidence>
<evidence type="ECO:0000256" key="2">
    <source>
        <dbReference type="ARBA" id="ARBA00022827"/>
    </source>
</evidence>
<accession>A0A1F5MZV6</accession>
<comment type="caution">
    <text evidence="9">The sequence shown here is derived from an EMBL/GenBank/DDBJ whole genome shotgun (WGS) entry which is preliminary data.</text>
</comment>
<keyword evidence="7" id="KW-0521">NADP</keyword>
<dbReference type="GO" id="GO:0004791">
    <property type="term" value="F:thioredoxin-disulfide reductase (NADPH) activity"/>
    <property type="evidence" value="ECO:0007669"/>
    <property type="project" value="UniProtKB-UniRule"/>
</dbReference>
<feature type="domain" description="FAD/NAD(P)-binding" evidence="8">
    <location>
        <begin position="6"/>
        <end position="290"/>
    </location>
</feature>
<evidence type="ECO:0000256" key="6">
    <source>
        <dbReference type="RuleBase" id="RU003880"/>
    </source>
</evidence>
<dbReference type="EC" id="1.8.1.9" evidence="6"/>
<dbReference type="InterPro" id="IPR050097">
    <property type="entry name" value="Ferredoxin-NADP_redctase_2"/>
</dbReference>
<dbReference type="GO" id="GO:0005737">
    <property type="term" value="C:cytoplasm"/>
    <property type="evidence" value="ECO:0007669"/>
    <property type="project" value="InterPro"/>
</dbReference>
<proteinExistence type="inferred from homology"/>
<evidence type="ECO:0000313" key="9">
    <source>
        <dbReference type="EMBL" id="OGE70926.1"/>
    </source>
</evidence>
<dbReference type="Pfam" id="PF07992">
    <property type="entry name" value="Pyr_redox_2"/>
    <property type="match status" value="1"/>
</dbReference>
<keyword evidence="2 6" id="KW-0274">FAD</keyword>
<dbReference type="AlphaFoldDB" id="A0A1F5MZV6"/>